<accession>A0A9K3EK08</accession>
<dbReference type="Gramene" id="mRNA:HanXRQr2_Chr13g0598621">
    <property type="protein sequence ID" value="mRNA:HanXRQr2_Chr13g0598621"/>
    <property type="gene ID" value="HanXRQr2_Chr13g0598621"/>
</dbReference>
<reference evidence="2" key="2">
    <citation type="submission" date="2020-06" db="EMBL/GenBank/DDBJ databases">
        <title>Helianthus annuus Genome sequencing and assembly Release 2.</title>
        <authorList>
            <person name="Gouzy J."/>
            <person name="Langlade N."/>
            <person name="Munos S."/>
        </authorList>
    </citation>
    <scope>NUCLEOTIDE SEQUENCE</scope>
    <source>
        <tissue evidence="2">Leaves</tissue>
    </source>
</reference>
<sequence length="347" mass="38836">MSFSLAFLLDFDYYSCPIAGLKPGKGVRMVDISKITPLTSPPSRTFGLSPPHADPGEKRKEDDVQVEQVGDGGSAGVGGGDGRCGGVDTEVESSLMGKDTLEFEVAKKAFAEEKEKFNTEKKGLAWRVADAEDKLAKENQFNVNKQKEWETDCERTNREMQTQRDTIVRLSGEKAKISDEAEQERASHQKRESEYLQHIAKLQQLVTENLQKSGLQRLYRKKLTPIASGCLRVAFCWYIADRIMRSEELVTYMYELGEAAYDNGRKDGYGEGRSAAEAKEALKDFDLYKTDCAARYAEKRQEYEFLEFAIVKVVGKLSRKDDGVELLKKALGDQNPEAEGAGPSHQD</sequence>
<dbReference type="Proteomes" id="UP000215914">
    <property type="component" value="Unassembled WGS sequence"/>
</dbReference>
<keyword evidence="3" id="KW-1185">Reference proteome</keyword>
<comment type="caution">
    <text evidence="2">The sequence shown here is derived from an EMBL/GenBank/DDBJ whole genome shotgun (WGS) entry which is preliminary data.</text>
</comment>
<evidence type="ECO:0000256" key="1">
    <source>
        <dbReference type="SAM" id="MobiDB-lite"/>
    </source>
</evidence>
<organism evidence="2 3">
    <name type="scientific">Helianthus annuus</name>
    <name type="common">Common sunflower</name>
    <dbReference type="NCBI Taxonomy" id="4232"/>
    <lineage>
        <taxon>Eukaryota</taxon>
        <taxon>Viridiplantae</taxon>
        <taxon>Streptophyta</taxon>
        <taxon>Embryophyta</taxon>
        <taxon>Tracheophyta</taxon>
        <taxon>Spermatophyta</taxon>
        <taxon>Magnoliopsida</taxon>
        <taxon>eudicotyledons</taxon>
        <taxon>Gunneridae</taxon>
        <taxon>Pentapetalae</taxon>
        <taxon>asterids</taxon>
        <taxon>campanulids</taxon>
        <taxon>Asterales</taxon>
        <taxon>Asteraceae</taxon>
        <taxon>Asteroideae</taxon>
        <taxon>Heliantheae alliance</taxon>
        <taxon>Heliantheae</taxon>
        <taxon>Helianthus</taxon>
    </lineage>
</organism>
<proteinExistence type="predicted"/>
<feature type="region of interest" description="Disordered" evidence="1">
    <location>
        <begin position="328"/>
        <end position="347"/>
    </location>
</feature>
<evidence type="ECO:0000313" key="3">
    <source>
        <dbReference type="Proteomes" id="UP000215914"/>
    </source>
</evidence>
<feature type="region of interest" description="Disordered" evidence="1">
    <location>
        <begin position="40"/>
        <end position="86"/>
    </location>
</feature>
<feature type="compositionally biased region" description="Gly residues" evidence="1">
    <location>
        <begin position="70"/>
        <end position="85"/>
    </location>
</feature>
<feature type="compositionally biased region" description="Basic and acidic residues" evidence="1">
    <location>
        <begin position="54"/>
        <end position="63"/>
    </location>
</feature>
<name>A0A9K3EK08_HELAN</name>
<dbReference type="AlphaFoldDB" id="A0A9K3EK08"/>
<gene>
    <name evidence="2" type="ORF">HanXRQr2_Chr13g0598621</name>
</gene>
<reference evidence="2" key="1">
    <citation type="journal article" date="2017" name="Nature">
        <title>The sunflower genome provides insights into oil metabolism, flowering and Asterid evolution.</title>
        <authorList>
            <person name="Badouin H."/>
            <person name="Gouzy J."/>
            <person name="Grassa C.J."/>
            <person name="Murat F."/>
            <person name="Staton S.E."/>
            <person name="Cottret L."/>
            <person name="Lelandais-Briere C."/>
            <person name="Owens G.L."/>
            <person name="Carrere S."/>
            <person name="Mayjonade B."/>
            <person name="Legrand L."/>
            <person name="Gill N."/>
            <person name="Kane N.C."/>
            <person name="Bowers J.E."/>
            <person name="Hubner S."/>
            <person name="Bellec A."/>
            <person name="Berard A."/>
            <person name="Berges H."/>
            <person name="Blanchet N."/>
            <person name="Boniface M.C."/>
            <person name="Brunel D."/>
            <person name="Catrice O."/>
            <person name="Chaidir N."/>
            <person name="Claudel C."/>
            <person name="Donnadieu C."/>
            <person name="Faraut T."/>
            <person name="Fievet G."/>
            <person name="Helmstetter N."/>
            <person name="King M."/>
            <person name="Knapp S.J."/>
            <person name="Lai Z."/>
            <person name="Le Paslier M.C."/>
            <person name="Lippi Y."/>
            <person name="Lorenzon L."/>
            <person name="Mandel J.R."/>
            <person name="Marage G."/>
            <person name="Marchand G."/>
            <person name="Marquand E."/>
            <person name="Bret-Mestries E."/>
            <person name="Morien E."/>
            <person name="Nambeesan S."/>
            <person name="Nguyen T."/>
            <person name="Pegot-Espagnet P."/>
            <person name="Pouilly N."/>
            <person name="Raftis F."/>
            <person name="Sallet E."/>
            <person name="Schiex T."/>
            <person name="Thomas J."/>
            <person name="Vandecasteele C."/>
            <person name="Vares D."/>
            <person name="Vear F."/>
            <person name="Vautrin S."/>
            <person name="Crespi M."/>
            <person name="Mangin B."/>
            <person name="Burke J.M."/>
            <person name="Salse J."/>
            <person name="Munos S."/>
            <person name="Vincourt P."/>
            <person name="Rieseberg L.H."/>
            <person name="Langlade N.B."/>
        </authorList>
    </citation>
    <scope>NUCLEOTIDE SEQUENCE</scope>
    <source>
        <tissue evidence="2">Leaves</tissue>
    </source>
</reference>
<evidence type="ECO:0000313" key="2">
    <source>
        <dbReference type="EMBL" id="KAF5774291.1"/>
    </source>
</evidence>
<dbReference type="EMBL" id="MNCJ02000328">
    <property type="protein sequence ID" value="KAF5774291.1"/>
    <property type="molecule type" value="Genomic_DNA"/>
</dbReference>
<protein>
    <submittedName>
        <fullName evidence="2">Uncharacterized protein</fullName>
    </submittedName>
</protein>